<keyword evidence="1" id="KW-1133">Transmembrane helix</keyword>
<feature type="transmembrane region" description="Helical" evidence="1">
    <location>
        <begin position="12"/>
        <end position="29"/>
    </location>
</feature>
<dbReference type="PANTHER" id="PTHR37814:SF1">
    <property type="entry name" value="MEMBRANE PROTEIN"/>
    <property type="match status" value="1"/>
</dbReference>
<feature type="transmembrane region" description="Helical" evidence="1">
    <location>
        <begin position="333"/>
        <end position="354"/>
    </location>
</feature>
<feature type="transmembrane region" description="Helical" evidence="1">
    <location>
        <begin position="271"/>
        <end position="295"/>
    </location>
</feature>
<dbReference type="GO" id="GO:0004497">
    <property type="term" value="F:monooxygenase activity"/>
    <property type="evidence" value="ECO:0007669"/>
    <property type="project" value="UniProtKB-KW"/>
</dbReference>
<keyword evidence="1" id="KW-0472">Membrane</keyword>
<keyword evidence="3" id="KW-1185">Reference proteome</keyword>
<evidence type="ECO:0000256" key="1">
    <source>
        <dbReference type="SAM" id="Phobius"/>
    </source>
</evidence>
<evidence type="ECO:0000313" key="2">
    <source>
        <dbReference type="EMBL" id="QNB46541.1"/>
    </source>
</evidence>
<feature type="transmembrane region" description="Helical" evidence="1">
    <location>
        <begin position="307"/>
        <end position="327"/>
    </location>
</feature>
<feature type="transmembrane region" description="Helical" evidence="1">
    <location>
        <begin position="148"/>
        <end position="168"/>
    </location>
</feature>
<feature type="transmembrane region" description="Helical" evidence="1">
    <location>
        <begin position="123"/>
        <end position="141"/>
    </location>
</feature>
<gene>
    <name evidence="2" type="ORF">BR63_09595</name>
</gene>
<sequence>MTEGKSSSLLNIIRYAGAYIALIIGAGFASGQEVMQFFTTFGYLSLGSFAIVIVLFAFFGVVFVNMGHRLNCNTHGPVLRYFCGNHLGTFFEWVTTFFIFGIFAIMISGGGAALTQYYGINPYVGRAIITIASIITVLLGLNALVNAISAIAPVTIIISLIIGLATFINNPGGFANVTAALQTVSVAKAAPNWWLSPFIYVSYNIMCAIPLMVAIGQSAPVIGEARKGAILGGVALGGAAMILNLGMLSIITEVYNKDIPVLYMADKVIPVIGAIFSLVLIGEIYSTAVPLLYTFAARFTKEGTSQFKRMTIGTAIAGFVVGLFPFAKLVGTLYPFFGYIGLFVMAAVFFKTFIKRGTIPESSNTAS</sequence>
<dbReference type="InterPro" id="IPR038728">
    <property type="entry name" value="YkvI-like"/>
</dbReference>
<accession>A0A7G6E387</accession>
<name>A0A7G6E387_THEFR</name>
<keyword evidence="2" id="KW-0560">Oxidoreductase</keyword>
<proteinExistence type="predicted"/>
<dbReference type="PANTHER" id="PTHR37814">
    <property type="entry name" value="CONSERVED MEMBRANE PROTEIN"/>
    <property type="match status" value="1"/>
</dbReference>
<protein>
    <submittedName>
        <fullName evidence="2">Beta-carotene 15,15'-monooxygenase</fullName>
    </submittedName>
</protein>
<dbReference type="AlphaFoldDB" id="A0A7G6E387"/>
<evidence type="ECO:0000313" key="3">
    <source>
        <dbReference type="Proteomes" id="UP000515847"/>
    </source>
</evidence>
<reference evidence="2 3" key="1">
    <citation type="journal article" date="2019" name="Front. Microbiol.">
        <title>Thermoanaerosceptrum fracticalcis gen. nov. sp. nov., a Novel Fumarate-Fermenting Microorganism From a Deep Fractured Carbonate Aquifer of the US Great Basin.</title>
        <authorList>
            <person name="Hamilton-Brehm S.D."/>
            <person name="Stewart L.E."/>
            <person name="Zavarin M."/>
            <person name="Caldwell M."/>
            <person name="Lawson P.A."/>
            <person name="Onstott T.C."/>
            <person name="Grzymski J."/>
            <person name="Neveux I."/>
            <person name="Lollar B.S."/>
            <person name="Russell C.E."/>
            <person name="Moser D.P."/>
        </authorList>
    </citation>
    <scope>NUCLEOTIDE SEQUENCE [LARGE SCALE GENOMIC DNA]</scope>
    <source>
        <strain evidence="2 3">DRI-13</strain>
    </source>
</reference>
<feature type="transmembrane region" description="Helical" evidence="1">
    <location>
        <begin position="198"/>
        <end position="216"/>
    </location>
</feature>
<dbReference type="OrthoDB" id="4424890at2"/>
<feature type="transmembrane region" description="Helical" evidence="1">
    <location>
        <begin position="228"/>
        <end position="251"/>
    </location>
</feature>
<feature type="transmembrane region" description="Helical" evidence="1">
    <location>
        <begin position="41"/>
        <end position="66"/>
    </location>
</feature>
<keyword evidence="2" id="KW-0503">Monooxygenase</keyword>
<dbReference type="EMBL" id="CP045798">
    <property type="protein sequence ID" value="QNB46541.1"/>
    <property type="molecule type" value="Genomic_DNA"/>
</dbReference>
<dbReference type="RefSeq" id="WP_051965718.1">
    <property type="nucleotide sequence ID" value="NZ_CP045798.1"/>
</dbReference>
<organism evidence="2 3">
    <name type="scientific">Thermanaerosceptrum fracticalcis</name>
    <dbReference type="NCBI Taxonomy" id="1712410"/>
    <lineage>
        <taxon>Bacteria</taxon>
        <taxon>Bacillati</taxon>
        <taxon>Bacillota</taxon>
        <taxon>Clostridia</taxon>
        <taxon>Eubacteriales</taxon>
        <taxon>Peptococcaceae</taxon>
        <taxon>Thermanaerosceptrum</taxon>
    </lineage>
</organism>
<keyword evidence="1" id="KW-0812">Transmembrane</keyword>
<feature type="transmembrane region" description="Helical" evidence="1">
    <location>
        <begin position="87"/>
        <end position="111"/>
    </location>
</feature>
<dbReference type="KEGG" id="tfr:BR63_09595"/>
<dbReference type="Proteomes" id="UP000515847">
    <property type="component" value="Chromosome"/>
</dbReference>